<dbReference type="InterPro" id="IPR050646">
    <property type="entry name" value="Cas1"/>
</dbReference>
<keyword evidence="7 10" id="KW-0238">DNA-binding</keyword>
<sequence>MSHPPPFSLSRLYAAWELVRRRSQSAGIDGITPELFAGVVTESLPRLQQHLSQEQYYPQPALGFHLPKKSGGTRLISIPTVLDRIVQRFLLQGIYPALEEVFTDCSHAYRPGLGVQTAITQAAEVYTALPTWVIKGDIAQFFDHLCWALLLAELEKLAISPPWVDLIAAQVKADVVVRGYGIPRNQGVLQGSILSGALANLYLSEFDRRCLATGMVLIRYGDDFVVLTGGLLEATRFLSWLEEWIQDFRLRLHPEKTRIIAPHEEFTFLGHQFKAGEIIPPVRKKPQPKAQSKRTATPPKRPLACPVVRGKGTKKNSFLDHWQENMTTLYVTEQQAYVKVKHQQFQVLLNQDLVIAVPVNRVSHLVLFGCCNVSHGAISLALQRRIPILFLSYQGRYFGRLQTDGVAQVKYLQRQVECSLNPDFALRQAKAIVAGKLHNCRILLLRLNRRSHHQTKEATEAIQQLGEWLQRVPEAESLEVLLGFEGQGTRVYFQGLGSLMRKPFVFEKRTRRPPTNPVNSLLSLGYTLVHQNLYSLVQGVGLHPHFGNLHVPRENHPALVSDLMEEFRAPLVDSLVMFLVNSKVFKLEDFTPPDARGGVYLYPDKLKVFLKHWQERLQLEVKHPQTGYKVSNFRCLELQVWEYIACLMGEQEVYRPMLLSNK</sequence>
<dbReference type="Gene3D" id="1.20.120.920">
    <property type="entry name" value="CRISPR-associated endonuclease Cas1, C-terminal domain"/>
    <property type="match status" value="1"/>
</dbReference>
<proteinExistence type="inferred from homology"/>
<dbReference type="NCBIfam" id="TIGR00287">
    <property type="entry name" value="cas1"/>
    <property type="match status" value="1"/>
</dbReference>
<comment type="similarity">
    <text evidence="10">Belongs to the CRISPR-associated endonuclease Cas1 family.</text>
</comment>
<evidence type="ECO:0000256" key="6">
    <source>
        <dbReference type="ARBA" id="ARBA00023118"/>
    </source>
</evidence>
<keyword evidence="4 10" id="KW-0378">Hydrolase</keyword>
<dbReference type="PANTHER" id="PTHR34353:SF2">
    <property type="entry name" value="CRISPR-ASSOCIATED ENDONUCLEASE CAS1 1"/>
    <property type="match status" value="1"/>
</dbReference>
<feature type="binding site" evidence="10">
    <location>
        <position position="485"/>
    </location>
    <ligand>
        <name>Mn(2+)</name>
        <dbReference type="ChEBI" id="CHEBI:29035"/>
    </ligand>
</feature>
<reference evidence="13 14" key="1">
    <citation type="submission" date="2021-08" db="EMBL/GenBank/DDBJ databases">
        <title>Draft genome sequence of Spirulina subsalsa with high tolerance to salinity and hype-accumulation of phycocyanin.</title>
        <authorList>
            <person name="Pei H."/>
            <person name="Jiang L."/>
        </authorList>
    </citation>
    <scope>NUCLEOTIDE SEQUENCE [LARGE SCALE GENOMIC DNA]</scope>
    <source>
        <strain evidence="13 14">FACHB-351</strain>
    </source>
</reference>
<dbReference type="HAMAP" id="MF_01470">
    <property type="entry name" value="Cas1"/>
    <property type="match status" value="1"/>
</dbReference>
<feature type="domain" description="Reverse transcriptase" evidence="12">
    <location>
        <begin position="47"/>
        <end position="273"/>
    </location>
</feature>
<evidence type="ECO:0000313" key="13">
    <source>
        <dbReference type="EMBL" id="MCW6038251.1"/>
    </source>
</evidence>
<dbReference type="CDD" id="cd09634">
    <property type="entry name" value="Cas1_I-II-III"/>
    <property type="match status" value="1"/>
</dbReference>
<keyword evidence="3 10" id="KW-0255">Endonuclease</keyword>
<evidence type="ECO:0000256" key="10">
    <source>
        <dbReference type="HAMAP-Rule" id="MF_01470"/>
    </source>
</evidence>
<dbReference type="InterPro" id="IPR042211">
    <property type="entry name" value="CRISPR-assoc_Cas1_N"/>
</dbReference>
<comment type="cofactor">
    <cofactor evidence="10">
        <name>Mg(2+)</name>
        <dbReference type="ChEBI" id="CHEBI:18420"/>
    </cofactor>
    <cofactor evidence="10">
        <name>Mn(2+)</name>
        <dbReference type="ChEBI" id="CHEBI:29035"/>
    </cofactor>
</comment>
<feature type="region of interest" description="Disordered" evidence="11">
    <location>
        <begin position="283"/>
        <end position="304"/>
    </location>
</feature>
<comment type="function">
    <text evidence="10">CRISPR (clustered regularly interspaced short palindromic repeat), is an adaptive immune system that provides protection against mobile genetic elements (viruses, transposable elements and conjugative plasmids). CRISPR clusters contain spacers, sequences complementary to antecedent mobile elements, and target invading nucleic acids. CRISPR clusters are transcribed and processed into CRISPR RNA (crRNA). Acts as a dsDNA endonuclease. Involved in the integration of spacer DNA into the CRISPR cassette.</text>
</comment>
<dbReference type="InterPro" id="IPR002729">
    <property type="entry name" value="CRISPR-assoc_Cas1"/>
</dbReference>
<keyword evidence="6 10" id="KW-0051">Antiviral defense</keyword>
<evidence type="ECO:0000256" key="4">
    <source>
        <dbReference type="ARBA" id="ARBA00022801"/>
    </source>
</evidence>
<dbReference type="EMBL" id="JAIHOM010000120">
    <property type="protein sequence ID" value="MCW6038251.1"/>
    <property type="molecule type" value="Genomic_DNA"/>
</dbReference>
<dbReference type="Gene3D" id="3.100.10.20">
    <property type="entry name" value="CRISPR-associated endonuclease Cas1, N-terminal domain"/>
    <property type="match status" value="1"/>
</dbReference>
<keyword evidence="14" id="KW-1185">Reference proteome</keyword>
<feature type="binding site" evidence="10">
    <location>
        <position position="565"/>
    </location>
    <ligand>
        <name>Mn(2+)</name>
        <dbReference type="ChEBI" id="CHEBI:29035"/>
    </ligand>
</feature>
<evidence type="ECO:0000256" key="8">
    <source>
        <dbReference type="ARBA" id="ARBA00023211"/>
    </source>
</evidence>
<evidence type="ECO:0000313" key="14">
    <source>
        <dbReference type="Proteomes" id="UP001526426"/>
    </source>
</evidence>
<dbReference type="Proteomes" id="UP001526426">
    <property type="component" value="Unassembled WGS sequence"/>
</dbReference>
<evidence type="ECO:0000256" key="2">
    <source>
        <dbReference type="ARBA" id="ARBA00022723"/>
    </source>
</evidence>
<dbReference type="PROSITE" id="PS50878">
    <property type="entry name" value="RT_POL"/>
    <property type="match status" value="1"/>
</dbReference>
<dbReference type="InterPro" id="IPR000477">
    <property type="entry name" value="RT_dom"/>
</dbReference>
<comment type="caution">
    <text evidence="13">The sequence shown here is derived from an EMBL/GenBank/DDBJ whole genome shotgun (WGS) entry which is preliminary data.</text>
</comment>
<dbReference type="CDD" id="cd01651">
    <property type="entry name" value="RT_G2_intron"/>
    <property type="match status" value="1"/>
</dbReference>
<name>A0ABT3L9Q9_9CYAN</name>
<evidence type="ECO:0000256" key="7">
    <source>
        <dbReference type="ARBA" id="ARBA00023125"/>
    </source>
</evidence>
<dbReference type="RefSeq" id="WP_265266153.1">
    <property type="nucleotide sequence ID" value="NZ_JAIHOM010000120.1"/>
</dbReference>
<organism evidence="13 14">
    <name type="scientific">Spirulina subsalsa FACHB-351</name>
    <dbReference type="NCBI Taxonomy" id="234711"/>
    <lineage>
        <taxon>Bacteria</taxon>
        <taxon>Bacillati</taxon>
        <taxon>Cyanobacteriota</taxon>
        <taxon>Cyanophyceae</taxon>
        <taxon>Spirulinales</taxon>
        <taxon>Spirulinaceae</taxon>
        <taxon>Spirulina</taxon>
    </lineage>
</organism>
<evidence type="ECO:0000256" key="5">
    <source>
        <dbReference type="ARBA" id="ARBA00022842"/>
    </source>
</evidence>
<keyword evidence="2 10" id="KW-0479">Metal-binding</keyword>
<dbReference type="InterPro" id="IPR042206">
    <property type="entry name" value="CRISPR-assoc_Cas1_C"/>
</dbReference>
<keyword evidence="8 10" id="KW-0464">Manganese</keyword>
<evidence type="ECO:0000256" key="9">
    <source>
        <dbReference type="ARBA" id="ARBA00038592"/>
    </source>
</evidence>
<comment type="subunit">
    <text evidence="9 10">Homodimer, forms a heterotetramer with a Cas2 homodimer.</text>
</comment>
<evidence type="ECO:0000256" key="1">
    <source>
        <dbReference type="ARBA" id="ARBA00022722"/>
    </source>
</evidence>
<dbReference type="GO" id="GO:0004519">
    <property type="term" value="F:endonuclease activity"/>
    <property type="evidence" value="ECO:0007669"/>
    <property type="project" value="UniProtKB-KW"/>
</dbReference>
<gene>
    <name evidence="10 13" type="primary">cas1</name>
    <name evidence="13" type="ORF">K4A83_18515</name>
</gene>
<evidence type="ECO:0000259" key="12">
    <source>
        <dbReference type="PROSITE" id="PS50878"/>
    </source>
</evidence>
<dbReference type="InterPro" id="IPR043502">
    <property type="entry name" value="DNA/RNA_pol_sf"/>
</dbReference>
<dbReference type="Pfam" id="PF01867">
    <property type="entry name" value="Cas_Cas1"/>
    <property type="match status" value="1"/>
</dbReference>
<protein>
    <recommendedName>
        <fullName evidence="10">CRISPR-associated endonuclease Cas1</fullName>
        <ecNumber evidence="10">3.1.-.-</ecNumber>
    </recommendedName>
</protein>
<dbReference type="SUPFAM" id="SSF56672">
    <property type="entry name" value="DNA/RNA polymerases"/>
    <property type="match status" value="1"/>
</dbReference>
<dbReference type="EC" id="3.1.-.-" evidence="10"/>
<keyword evidence="5 10" id="KW-0460">Magnesium</keyword>
<feature type="binding site" evidence="10">
    <location>
        <position position="550"/>
    </location>
    <ligand>
        <name>Mn(2+)</name>
        <dbReference type="ChEBI" id="CHEBI:29035"/>
    </ligand>
</feature>
<evidence type="ECO:0000256" key="3">
    <source>
        <dbReference type="ARBA" id="ARBA00022759"/>
    </source>
</evidence>
<dbReference type="PANTHER" id="PTHR34353">
    <property type="entry name" value="CRISPR-ASSOCIATED ENDONUCLEASE CAS1 1"/>
    <property type="match status" value="1"/>
</dbReference>
<dbReference type="Pfam" id="PF00078">
    <property type="entry name" value="RVT_1"/>
    <property type="match status" value="1"/>
</dbReference>
<keyword evidence="1 10" id="KW-0540">Nuclease</keyword>
<accession>A0ABT3L9Q9</accession>
<evidence type="ECO:0000256" key="11">
    <source>
        <dbReference type="SAM" id="MobiDB-lite"/>
    </source>
</evidence>